<evidence type="ECO:0000313" key="1">
    <source>
        <dbReference type="EMBL" id="CEK92799.1"/>
    </source>
</evidence>
<reference evidence="1" key="1">
    <citation type="submission" date="2014-12" db="EMBL/GenBank/DDBJ databases">
        <title>Insight into the proteome of Arion vulgaris.</title>
        <authorList>
            <person name="Aradska J."/>
            <person name="Bulat T."/>
            <person name="Smidak R."/>
            <person name="Sarate P."/>
            <person name="Gangsoo J."/>
            <person name="Sialana F."/>
            <person name="Bilban M."/>
            <person name="Lubec G."/>
        </authorList>
    </citation>
    <scope>NUCLEOTIDE SEQUENCE</scope>
    <source>
        <tissue evidence="1">Skin</tissue>
    </source>
</reference>
<name>A0A0B7BHJ1_9EUPU</name>
<organism evidence="1">
    <name type="scientific">Arion vulgaris</name>
    <dbReference type="NCBI Taxonomy" id="1028688"/>
    <lineage>
        <taxon>Eukaryota</taxon>
        <taxon>Metazoa</taxon>
        <taxon>Spiralia</taxon>
        <taxon>Lophotrochozoa</taxon>
        <taxon>Mollusca</taxon>
        <taxon>Gastropoda</taxon>
        <taxon>Heterobranchia</taxon>
        <taxon>Euthyneura</taxon>
        <taxon>Panpulmonata</taxon>
        <taxon>Eupulmonata</taxon>
        <taxon>Stylommatophora</taxon>
        <taxon>Helicina</taxon>
        <taxon>Arionoidea</taxon>
        <taxon>Arionidae</taxon>
        <taxon>Arion</taxon>
    </lineage>
</organism>
<protein>
    <submittedName>
        <fullName evidence="1">Uncharacterized protein</fullName>
    </submittedName>
</protein>
<dbReference type="AlphaFoldDB" id="A0A0B7BHJ1"/>
<accession>A0A0B7BHJ1</accession>
<gene>
    <name evidence="1" type="primary">ORF190140</name>
</gene>
<dbReference type="EMBL" id="HACG01045934">
    <property type="protein sequence ID" value="CEK92799.1"/>
    <property type="molecule type" value="Transcribed_RNA"/>
</dbReference>
<sequence length="63" mass="7136">MPSGKLCVIYRCCSQTMDTQISDIFKVKSLLVVIGLPTPIFRTHQKKPTYLPQKKSIKVPDTI</sequence>
<proteinExistence type="predicted"/>